<dbReference type="Pfam" id="PF00384">
    <property type="entry name" value="Molybdopterin"/>
    <property type="match status" value="1"/>
</dbReference>
<evidence type="ECO:0000256" key="7">
    <source>
        <dbReference type="SAM" id="MobiDB-lite"/>
    </source>
</evidence>
<evidence type="ECO:0000259" key="8">
    <source>
        <dbReference type="PROSITE" id="PS51669"/>
    </source>
</evidence>
<dbReference type="Gene3D" id="2.20.25.90">
    <property type="entry name" value="ADC-like domains"/>
    <property type="match status" value="1"/>
</dbReference>
<dbReference type="Pfam" id="PF04879">
    <property type="entry name" value="Molybdop_Fe4S4"/>
    <property type="match status" value="1"/>
</dbReference>
<dbReference type="GO" id="GO:0046872">
    <property type="term" value="F:metal ion binding"/>
    <property type="evidence" value="ECO:0007669"/>
    <property type="project" value="UniProtKB-KW"/>
</dbReference>
<reference evidence="9 10" key="1">
    <citation type="submission" date="2016-09" db="EMBL/GenBank/DDBJ databases">
        <title>Draft genome sequence for the type strain of Desulfuribacillus alkaliarsenatis AHT28, an obligately anaerobic, sulfidogenic bacterium isolated from Russian soda lake sediments.</title>
        <authorList>
            <person name="Abin C.A."/>
            <person name="Hollibaugh J.T."/>
        </authorList>
    </citation>
    <scope>NUCLEOTIDE SEQUENCE [LARGE SCALE GENOMIC DNA]</scope>
    <source>
        <strain evidence="9 10">AHT28</strain>
    </source>
</reference>
<dbReference type="NCBIfam" id="TIGR01409">
    <property type="entry name" value="TAT_signal_seq"/>
    <property type="match status" value="1"/>
</dbReference>
<dbReference type="AlphaFoldDB" id="A0A1E5G0N8"/>
<dbReference type="InterPro" id="IPR019546">
    <property type="entry name" value="TAT_signal_bac_arc"/>
</dbReference>
<dbReference type="InterPro" id="IPR006657">
    <property type="entry name" value="MoPterin_dinucl-bd_dom"/>
</dbReference>
<dbReference type="OrthoDB" id="9803192at2"/>
<accession>A0A1E5G0N8</accession>
<keyword evidence="2" id="KW-0479">Metal-binding</keyword>
<evidence type="ECO:0000313" key="10">
    <source>
        <dbReference type="Proteomes" id="UP000094296"/>
    </source>
</evidence>
<evidence type="ECO:0000256" key="3">
    <source>
        <dbReference type="ARBA" id="ARBA00022729"/>
    </source>
</evidence>
<sequence>MNLTRRGFLKTSALTGVTAIALLGCDDAVTDTIVEDTTPIGNLAEGKWVGAGCTGCTSWCTSQAYVVNGRVLKVRGNVNSKSNKKNNCPRMHLGIQQMYDPDRISSPMKRTNPNKGRNEDPGFVPISWNEAMTTIAQKHKELIDAGETHKFVLFRGRYTNNNDLNYGRMVRLLGSPNNISHSSICAEAEKFGPMYTEGFGGYRDYDLDYAKYVLCWGMDPLCTNRQVSNWLNKWGNVLDRATVAVVEPRLTSTASKAHEWLPVNSGYDAPVALAIAHVALVEGLWYKGFVGDFTDGVNKFVAGQEVDEASFDEKHTHGIVKWWNHELKDRTPEWAAQLSGVPVEQIIRVARGMGAAAPAVCVMMGGGAVMQQRGGYTSMAIHALAGIFGGSDNQGGTQQNPPGALQGLPGADDFNLSVPDSQKIDQRGYLEWPNLATGSTGVNLNRVADAILAENPYDIKLAYGYWVNTPYSCPEPDRWERALAKVPFFVHHVVHMAEMSWYADILLPSTHSNFEQWGSLHQKQDLHMHVWLARPIDKPFPEAKNPETEYVWLLGEKLAELGVSNLIDYCKTLVDPETGNPATSAEEFDKIVTKIRTQPAWDPALERPGNLGSWEQFVEVGVWNSTKYVYRSKWDNYATVTKKFEFYSETLKDRLQKFADNVTNYKAAATIDEVIAATNYTATGDLRFLPHYEEPIIEGNSSEYPLVFVDHKARLNREGRAANTSWYQEFSDVDFGREKWGDTVILHPSDVTRLGLADGDSVVITSPTGQVRNVKVRAWEGTVPGHAVKAYGQGHWNFGRNADGIGGNNNDVIPAVYEHLSGSTVFYASTRVKVEKA</sequence>
<dbReference type="InterPro" id="IPR006963">
    <property type="entry name" value="Mopterin_OxRdtase_4Fe-4S_dom"/>
</dbReference>
<dbReference type="Gene3D" id="3.30.2070.10">
    <property type="entry name" value="Formate dehydrogenase/DMSO reductase"/>
    <property type="match status" value="1"/>
</dbReference>
<evidence type="ECO:0000256" key="6">
    <source>
        <dbReference type="ARBA" id="ARBA00023014"/>
    </source>
</evidence>
<dbReference type="Gene3D" id="3.40.228.10">
    <property type="entry name" value="Dimethylsulfoxide Reductase, domain 2"/>
    <property type="match status" value="1"/>
</dbReference>
<dbReference type="STRING" id="766136.BHF68_07475"/>
<proteinExistence type="inferred from homology"/>
<keyword evidence="5" id="KW-0408">Iron</keyword>
<dbReference type="SUPFAM" id="SSF50692">
    <property type="entry name" value="ADC-like"/>
    <property type="match status" value="1"/>
</dbReference>
<dbReference type="PROSITE" id="PS51318">
    <property type="entry name" value="TAT"/>
    <property type="match status" value="1"/>
</dbReference>
<dbReference type="GO" id="GO:0051536">
    <property type="term" value="F:iron-sulfur cluster binding"/>
    <property type="evidence" value="ECO:0007669"/>
    <property type="project" value="UniProtKB-KW"/>
</dbReference>
<dbReference type="InterPro" id="IPR009010">
    <property type="entry name" value="Asp_de-COase-like_dom_sf"/>
</dbReference>
<dbReference type="InterPro" id="IPR006656">
    <property type="entry name" value="Mopterin_OxRdtase"/>
</dbReference>
<keyword evidence="10" id="KW-1185">Reference proteome</keyword>
<dbReference type="Gene3D" id="3.40.50.740">
    <property type="match status" value="1"/>
</dbReference>
<dbReference type="InterPro" id="IPR050612">
    <property type="entry name" value="Prok_Mopterin_Oxidored"/>
</dbReference>
<dbReference type="PANTHER" id="PTHR43742">
    <property type="entry name" value="TRIMETHYLAMINE-N-OXIDE REDUCTASE"/>
    <property type="match status" value="1"/>
</dbReference>
<comment type="caution">
    <text evidence="9">The sequence shown here is derived from an EMBL/GenBank/DDBJ whole genome shotgun (WGS) entry which is preliminary data.</text>
</comment>
<evidence type="ECO:0000256" key="4">
    <source>
        <dbReference type="ARBA" id="ARBA00023002"/>
    </source>
</evidence>
<keyword evidence="4" id="KW-0560">Oxidoreductase</keyword>
<dbReference type="SMART" id="SM00926">
    <property type="entry name" value="Molybdop_Fe4S4"/>
    <property type="match status" value="1"/>
</dbReference>
<name>A0A1E5G0N8_9FIRM</name>
<dbReference type="RefSeq" id="WP_069643497.1">
    <property type="nucleotide sequence ID" value="NZ_MIJE01000031.1"/>
</dbReference>
<dbReference type="PROSITE" id="PS51257">
    <property type="entry name" value="PROKAR_LIPOPROTEIN"/>
    <property type="match status" value="1"/>
</dbReference>
<dbReference type="PROSITE" id="PS51669">
    <property type="entry name" value="4FE4S_MOW_BIS_MGD"/>
    <property type="match status" value="1"/>
</dbReference>
<comment type="similarity">
    <text evidence="1">Belongs to the prokaryotic molybdopterin-containing oxidoreductase family.</text>
</comment>
<evidence type="ECO:0000256" key="5">
    <source>
        <dbReference type="ARBA" id="ARBA00023004"/>
    </source>
</evidence>
<dbReference type="GO" id="GO:0016491">
    <property type="term" value="F:oxidoreductase activity"/>
    <property type="evidence" value="ECO:0007669"/>
    <property type="project" value="UniProtKB-KW"/>
</dbReference>
<evidence type="ECO:0000256" key="1">
    <source>
        <dbReference type="ARBA" id="ARBA00010312"/>
    </source>
</evidence>
<keyword evidence="6" id="KW-0411">Iron-sulfur</keyword>
<feature type="domain" description="4Fe-4S Mo/W bis-MGD-type" evidence="8">
    <location>
        <begin position="46"/>
        <end position="102"/>
    </location>
</feature>
<dbReference type="GO" id="GO:0043546">
    <property type="term" value="F:molybdopterin cofactor binding"/>
    <property type="evidence" value="ECO:0007669"/>
    <property type="project" value="InterPro"/>
</dbReference>
<dbReference type="Pfam" id="PF01568">
    <property type="entry name" value="Molydop_binding"/>
    <property type="match status" value="1"/>
</dbReference>
<dbReference type="SUPFAM" id="SSF53706">
    <property type="entry name" value="Formate dehydrogenase/DMSO reductase, domains 1-3"/>
    <property type="match status" value="1"/>
</dbReference>
<dbReference type="Gene3D" id="2.40.40.20">
    <property type="match status" value="1"/>
</dbReference>
<dbReference type="InterPro" id="IPR006311">
    <property type="entry name" value="TAT_signal"/>
</dbReference>
<protein>
    <recommendedName>
        <fullName evidence="8">4Fe-4S Mo/W bis-MGD-type domain-containing protein</fullName>
    </recommendedName>
</protein>
<keyword evidence="3" id="KW-0732">Signal</keyword>
<gene>
    <name evidence="9" type="ORF">BHF68_07475</name>
</gene>
<evidence type="ECO:0000313" key="9">
    <source>
        <dbReference type="EMBL" id="OEF96488.1"/>
    </source>
</evidence>
<organism evidence="9 10">
    <name type="scientific">Desulfuribacillus alkaliarsenatis</name>
    <dbReference type="NCBI Taxonomy" id="766136"/>
    <lineage>
        <taxon>Bacteria</taxon>
        <taxon>Bacillati</taxon>
        <taxon>Bacillota</taxon>
        <taxon>Desulfuribacillia</taxon>
        <taxon>Desulfuribacillales</taxon>
        <taxon>Desulfuribacillaceae</taxon>
        <taxon>Desulfuribacillus</taxon>
    </lineage>
</organism>
<feature type="region of interest" description="Disordered" evidence="7">
    <location>
        <begin position="102"/>
        <end position="123"/>
    </location>
</feature>
<evidence type="ECO:0000256" key="2">
    <source>
        <dbReference type="ARBA" id="ARBA00022723"/>
    </source>
</evidence>
<dbReference type="EMBL" id="MIJE01000031">
    <property type="protein sequence ID" value="OEF96488.1"/>
    <property type="molecule type" value="Genomic_DNA"/>
</dbReference>
<dbReference type="Proteomes" id="UP000094296">
    <property type="component" value="Unassembled WGS sequence"/>
</dbReference>